<dbReference type="AlphaFoldDB" id="A0A252EIP7"/>
<comment type="caution">
    <text evidence="1">The sequence shown here is derived from an EMBL/GenBank/DDBJ whole genome shotgun (WGS) entry which is preliminary data.</text>
</comment>
<dbReference type="EMBL" id="JOOZ01000036">
    <property type="protein sequence ID" value="OUL66358.1"/>
    <property type="molecule type" value="Genomic_DNA"/>
</dbReference>
<gene>
    <name evidence="1" type="ORF">HK16_10820</name>
</gene>
<reference evidence="1 2" key="1">
    <citation type="submission" date="2014-06" db="EMBL/GenBank/DDBJ databases">
        <authorList>
            <person name="Ju J."/>
            <person name="Zhang J."/>
        </authorList>
    </citation>
    <scope>NUCLEOTIDE SEQUENCE [LARGE SCALE GENOMIC DNA]</scope>
    <source>
        <strain evidence="1">DmL_050</strain>
    </source>
</reference>
<accession>A0A252EIP7</accession>
<dbReference type="Proteomes" id="UP000195072">
    <property type="component" value="Unassembled WGS sequence"/>
</dbReference>
<protein>
    <submittedName>
        <fullName evidence="1">Uncharacterized protein</fullName>
    </submittedName>
</protein>
<evidence type="ECO:0000313" key="1">
    <source>
        <dbReference type="EMBL" id="OUL66358.1"/>
    </source>
</evidence>
<organism evidence="1 2">
    <name type="scientific">Acetobacter senegalensis</name>
    <dbReference type="NCBI Taxonomy" id="446692"/>
    <lineage>
        <taxon>Bacteria</taxon>
        <taxon>Pseudomonadati</taxon>
        <taxon>Pseudomonadota</taxon>
        <taxon>Alphaproteobacteria</taxon>
        <taxon>Acetobacterales</taxon>
        <taxon>Acetobacteraceae</taxon>
        <taxon>Acetobacter</taxon>
    </lineage>
</organism>
<sequence>MLEKAQFHSIPNKKSASSKAAIAALLHACPNIEKYAVHGENLDVFYYENGWEGTPAHLDVELDLDPASIKALPQGLRDPQWGGHVELGLSGGKEPGAIMEMPLPLWLCGLPVDEDILSSRKRDWVQQKQFLAISQIQPNSF</sequence>
<name>A0A252EIP7_9PROT</name>
<evidence type="ECO:0000313" key="2">
    <source>
        <dbReference type="Proteomes" id="UP000195072"/>
    </source>
</evidence>
<proteinExistence type="predicted"/>